<feature type="transmembrane region" description="Helical" evidence="1">
    <location>
        <begin position="21"/>
        <end position="44"/>
    </location>
</feature>
<dbReference type="RefSeq" id="WP_154420886.1">
    <property type="nucleotide sequence ID" value="NZ_VUNS01000050.1"/>
</dbReference>
<gene>
    <name evidence="2" type="ORF">FYJ85_22085</name>
</gene>
<proteinExistence type="predicted"/>
<feature type="transmembrane region" description="Helical" evidence="1">
    <location>
        <begin position="180"/>
        <end position="197"/>
    </location>
</feature>
<comment type="caution">
    <text evidence="2">The sequence shown here is derived from an EMBL/GenBank/DDBJ whole genome shotgun (WGS) entry which is preliminary data.</text>
</comment>
<keyword evidence="1" id="KW-0812">Transmembrane</keyword>
<dbReference type="EMBL" id="VUNS01000050">
    <property type="protein sequence ID" value="MST99724.1"/>
    <property type="molecule type" value="Genomic_DNA"/>
</dbReference>
<protein>
    <submittedName>
        <fullName evidence="2">Uncharacterized protein</fullName>
    </submittedName>
</protein>
<dbReference type="Proteomes" id="UP000435649">
    <property type="component" value="Unassembled WGS sequence"/>
</dbReference>
<reference evidence="2 3" key="1">
    <citation type="submission" date="2019-08" db="EMBL/GenBank/DDBJ databases">
        <title>In-depth cultivation of the pig gut microbiome towards novel bacterial diversity and tailored functional studies.</title>
        <authorList>
            <person name="Wylensek D."/>
            <person name="Hitch T.C.A."/>
            <person name="Clavel T."/>
        </authorList>
    </citation>
    <scope>NUCLEOTIDE SEQUENCE [LARGE SCALE GENOMIC DNA]</scope>
    <source>
        <strain evidence="2 3">BBE-744-WT-12</strain>
    </source>
</reference>
<keyword evidence="3" id="KW-1185">Reference proteome</keyword>
<keyword evidence="1" id="KW-0472">Membrane</keyword>
<accession>A0A844G9V7</accession>
<sequence>MKHYRWKRFCCRLFLRRSPRNAAVFGFGWLLLAETLPAGIFFFAALPLLGSIPWEWLLVNGAAVGLTVWGYGAAVFGYACSGMARRCFRKVGWYREGAGVMGIFYRLGMLVAAPCLFRQERRAAALFCAVGGVLLSFFYFALLGMLPVNSCPVWYATLAGSLLFTGSLICFRDGRRFRPTALLPLLIFFLYVGGLHFQEVRLDREIREAWAEISSLAGYPADVESFRRREAEGIPLSDPVLDGLIRTSPQQELARLHQAAPEARTGELERFRRAHPDYLRALAAFLELEPQRVRHVREGDLLASVRIPELNAFRDAARYLCVEMAAAGTEREKVLKCNDDLRRIRAWCRKDAFLLAKLVGMAVESMRLEALCFPLAAGTLTDDDLIRLPGQGEEWSSALAEAVADEATGFLDCCTYVRSAAEPGQVSKQFRFPLLLRRCFPLEYSIWVRRDFLFGLKFLGRQLNLYRSMPSFTTGNGRYQMACFDDAEALRNKYLLSGMLLPGLDGIHRKQAWIENHKLLTDTAFAIERFRRKYGTLPETLETLVPEFLESPPLSRMDALPVRYERDESSYTLTAFGPPGKNAETFSVRLSVSVGDGIN</sequence>
<dbReference type="AlphaFoldDB" id="A0A844G9V7"/>
<organism evidence="2 3">
    <name type="scientific">Victivallis lenta</name>
    <dbReference type="NCBI Taxonomy" id="2606640"/>
    <lineage>
        <taxon>Bacteria</taxon>
        <taxon>Pseudomonadati</taxon>
        <taxon>Lentisphaerota</taxon>
        <taxon>Lentisphaeria</taxon>
        <taxon>Victivallales</taxon>
        <taxon>Victivallaceae</taxon>
        <taxon>Victivallis</taxon>
    </lineage>
</organism>
<feature type="transmembrane region" description="Helical" evidence="1">
    <location>
        <begin position="56"/>
        <end position="80"/>
    </location>
</feature>
<name>A0A844G9V7_9BACT</name>
<evidence type="ECO:0000313" key="2">
    <source>
        <dbReference type="EMBL" id="MST99724.1"/>
    </source>
</evidence>
<feature type="transmembrane region" description="Helical" evidence="1">
    <location>
        <begin position="152"/>
        <end position="171"/>
    </location>
</feature>
<feature type="transmembrane region" description="Helical" evidence="1">
    <location>
        <begin position="124"/>
        <end position="146"/>
    </location>
</feature>
<keyword evidence="1" id="KW-1133">Transmembrane helix</keyword>
<evidence type="ECO:0000256" key="1">
    <source>
        <dbReference type="SAM" id="Phobius"/>
    </source>
</evidence>
<evidence type="ECO:0000313" key="3">
    <source>
        <dbReference type="Proteomes" id="UP000435649"/>
    </source>
</evidence>